<accession>A0A418YFX7</accession>
<dbReference type="Proteomes" id="UP000283255">
    <property type="component" value="Unassembled WGS sequence"/>
</dbReference>
<reference evidence="2 3" key="1">
    <citation type="submission" date="2018-09" db="EMBL/GenBank/DDBJ databases">
        <authorList>
            <person name="Wang F."/>
        </authorList>
    </citation>
    <scope>NUCLEOTIDE SEQUENCE [LARGE SCALE GENOMIC DNA]</scope>
    <source>
        <strain evidence="2 3">PLHSC7-2</strain>
    </source>
</reference>
<proteinExistence type="predicted"/>
<dbReference type="SUPFAM" id="SSF111369">
    <property type="entry name" value="HlyD-like secretion proteins"/>
    <property type="match status" value="1"/>
</dbReference>
<name>A0A418YFX7_9GAMM</name>
<dbReference type="PANTHER" id="PTHR30469">
    <property type="entry name" value="MULTIDRUG RESISTANCE PROTEIN MDTA"/>
    <property type="match status" value="1"/>
</dbReference>
<dbReference type="Gene3D" id="2.40.50.100">
    <property type="match status" value="1"/>
</dbReference>
<dbReference type="PANTHER" id="PTHR30469:SF12">
    <property type="entry name" value="MULTIDRUG RESISTANCE PROTEIN MDTA"/>
    <property type="match status" value="1"/>
</dbReference>
<keyword evidence="1" id="KW-0175">Coiled coil</keyword>
<reference evidence="2 3" key="2">
    <citation type="submission" date="2019-01" db="EMBL/GenBank/DDBJ databases">
        <title>Motilimonas pumilus sp. nov., isolated from the gut of sea cucumber (Apostichopus japonicus).</title>
        <authorList>
            <person name="Wang F.-Q."/>
            <person name="Ren L.-H."/>
            <person name="Lin Y.-W."/>
            <person name="Sun G.-H."/>
            <person name="Du Z.-J."/>
            <person name="Zhao J.-X."/>
            <person name="Liu X.-J."/>
            <person name="Liu L.-J."/>
        </authorList>
    </citation>
    <scope>NUCLEOTIDE SEQUENCE [LARGE SCALE GENOMIC DNA]</scope>
    <source>
        <strain evidence="2 3">PLHSC7-2</strain>
    </source>
</reference>
<dbReference type="Gene3D" id="1.10.287.470">
    <property type="entry name" value="Helix hairpin bin"/>
    <property type="match status" value="1"/>
</dbReference>
<dbReference type="OrthoDB" id="5645220at2"/>
<dbReference type="EMBL" id="QZCH01000009">
    <property type="protein sequence ID" value="RJG48154.1"/>
    <property type="molecule type" value="Genomic_DNA"/>
</dbReference>
<evidence type="ECO:0000313" key="2">
    <source>
        <dbReference type="EMBL" id="RJG48154.1"/>
    </source>
</evidence>
<sequence>MDFTRKRFAFFGLLGGITLLLLAIKLKPSPPISPQAETAKLVEVMPLALTNVAPSVIGYGRVAPKHQWQSLAEVSGKVLFRHPQLETGQFLQQGTLVLTIDPLEYELKLAQAQANIQSSQAQLEKLTQEQTNLETSLEIEQQQLALVAQEYRRKKTLKQKGLVSNSEFESQKQTLLGTQKAVQDLQSALALLPGDRAVAKAQINLHQAQLEDAKRQLANTQIVLPFDARIAEVEVETSQAVSVGNLLFSAHQLGAVEIKAEVSLQDTHDLIASMSKVPTNNQLPDVTQFNFKAEVAMRAGNQDYVWPAKVTRIADTINPDQATVGFFLEVTQAYRQIDPHLKPPLSKGMFVIATIEGHASQQLEIPERALHGDKIYLMDKHDQLVIRPVKVLFRSSKGVVISTTHAPQERLILNDLIPAVPGMALKTVNNNEEGGE</sequence>
<dbReference type="RefSeq" id="WP_119910380.1">
    <property type="nucleotide sequence ID" value="NZ_QZCH01000009.1"/>
</dbReference>
<comment type="caution">
    <text evidence="2">The sequence shown here is derived from an EMBL/GenBank/DDBJ whole genome shotgun (WGS) entry which is preliminary data.</text>
</comment>
<feature type="coiled-coil region" evidence="1">
    <location>
        <begin position="196"/>
        <end position="223"/>
    </location>
</feature>
<evidence type="ECO:0000313" key="3">
    <source>
        <dbReference type="Proteomes" id="UP000283255"/>
    </source>
</evidence>
<dbReference type="Gene3D" id="2.40.30.170">
    <property type="match status" value="1"/>
</dbReference>
<protein>
    <submittedName>
        <fullName evidence="2">HlyD family secretion protein</fullName>
    </submittedName>
</protein>
<gene>
    <name evidence="2" type="ORF">D1Z90_08795</name>
</gene>
<dbReference type="AlphaFoldDB" id="A0A418YFX7"/>
<evidence type="ECO:0000256" key="1">
    <source>
        <dbReference type="SAM" id="Coils"/>
    </source>
</evidence>
<keyword evidence="3" id="KW-1185">Reference proteome</keyword>
<organism evidence="2 3">
    <name type="scientific">Motilimonas pumila</name>
    <dbReference type="NCBI Taxonomy" id="2303987"/>
    <lineage>
        <taxon>Bacteria</taxon>
        <taxon>Pseudomonadati</taxon>
        <taxon>Pseudomonadota</taxon>
        <taxon>Gammaproteobacteria</taxon>
        <taxon>Alteromonadales</taxon>
        <taxon>Alteromonadales genera incertae sedis</taxon>
        <taxon>Motilimonas</taxon>
    </lineage>
</organism>
<dbReference type="GO" id="GO:0015562">
    <property type="term" value="F:efflux transmembrane transporter activity"/>
    <property type="evidence" value="ECO:0007669"/>
    <property type="project" value="TreeGrafter"/>
</dbReference>
<dbReference type="GO" id="GO:1990281">
    <property type="term" value="C:efflux pump complex"/>
    <property type="evidence" value="ECO:0007669"/>
    <property type="project" value="TreeGrafter"/>
</dbReference>
<feature type="coiled-coil region" evidence="1">
    <location>
        <begin position="109"/>
        <end position="143"/>
    </location>
</feature>